<evidence type="ECO:0000256" key="1">
    <source>
        <dbReference type="SAM" id="MobiDB-lite"/>
    </source>
</evidence>
<name>A0A0L0F2W9_9EUKA</name>
<feature type="non-terminal residue" evidence="2">
    <location>
        <position position="58"/>
    </location>
</feature>
<gene>
    <name evidence="2" type="ORF">SARC_16431</name>
</gene>
<dbReference type="RefSeq" id="XP_014144939.1">
    <property type="nucleotide sequence ID" value="XM_014289464.1"/>
</dbReference>
<dbReference type="GeneID" id="25916935"/>
<accession>A0A0L0F2W9</accession>
<feature type="compositionally biased region" description="Polar residues" evidence="1">
    <location>
        <begin position="41"/>
        <end position="50"/>
    </location>
</feature>
<sequence>DSSFDAEHVVVAGAFPVTDDPQVSPATAPTLSDGLDKVNDTDSQSTGQTTREADTPSK</sequence>
<feature type="region of interest" description="Disordered" evidence="1">
    <location>
        <begin position="15"/>
        <end position="58"/>
    </location>
</feature>
<feature type="non-terminal residue" evidence="2">
    <location>
        <position position="1"/>
    </location>
</feature>
<dbReference type="AlphaFoldDB" id="A0A0L0F2W9"/>
<evidence type="ECO:0000313" key="2">
    <source>
        <dbReference type="EMBL" id="KNC71037.1"/>
    </source>
</evidence>
<dbReference type="Proteomes" id="UP000054560">
    <property type="component" value="Unassembled WGS sequence"/>
</dbReference>
<evidence type="ECO:0000313" key="3">
    <source>
        <dbReference type="Proteomes" id="UP000054560"/>
    </source>
</evidence>
<reference evidence="2 3" key="1">
    <citation type="submission" date="2011-02" db="EMBL/GenBank/DDBJ databases">
        <title>The Genome Sequence of Sphaeroforma arctica JP610.</title>
        <authorList>
            <consortium name="The Broad Institute Genome Sequencing Platform"/>
            <person name="Russ C."/>
            <person name="Cuomo C."/>
            <person name="Young S.K."/>
            <person name="Zeng Q."/>
            <person name="Gargeya S."/>
            <person name="Alvarado L."/>
            <person name="Berlin A."/>
            <person name="Chapman S.B."/>
            <person name="Chen Z."/>
            <person name="Freedman E."/>
            <person name="Gellesch M."/>
            <person name="Goldberg J."/>
            <person name="Griggs A."/>
            <person name="Gujja S."/>
            <person name="Heilman E."/>
            <person name="Heiman D."/>
            <person name="Howarth C."/>
            <person name="Mehta T."/>
            <person name="Neiman D."/>
            <person name="Pearson M."/>
            <person name="Roberts A."/>
            <person name="Saif S."/>
            <person name="Shea T."/>
            <person name="Shenoy N."/>
            <person name="Sisk P."/>
            <person name="Stolte C."/>
            <person name="Sykes S."/>
            <person name="White J."/>
            <person name="Yandava C."/>
            <person name="Burger G."/>
            <person name="Gray M.W."/>
            <person name="Holland P.W.H."/>
            <person name="King N."/>
            <person name="Lang F.B.F."/>
            <person name="Roger A.J."/>
            <person name="Ruiz-Trillo I."/>
            <person name="Haas B."/>
            <person name="Nusbaum C."/>
            <person name="Birren B."/>
        </authorList>
    </citation>
    <scope>NUCLEOTIDE SEQUENCE [LARGE SCALE GENOMIC DNA]</scope>
    <source>
        <strain evidence="2 3">JP610</strain>
    </source>
</reference>
<protein>
    <submittedName>
        <fullName evidence="2">Uncharacterized protein</fullName>
    </submittedName>
</protein>
<dbReference type="EMBL" id="KQ249658">
    <property type="protein sequence ID" value="KNC71037.1"/>
    <property type="molecule type" value="Genomic_DNA"/>
</dbReference>
<keyword evidence="3" id="KW-1185">Reference proteome</keyword>
<organism evidence="2 3">
    <name type="scientific">Sphaeroforma arctica JP610</name>
    <dbReference type="NCBI Taxonomy" id="667725"/>
    <lineage>
        <taxon>Eukaryota</taxon>
        <taxon>Ichthyosporea</taxon>
        <taxon>Ichthyophonida</taxon>
        <taxon>Sphaeroforma</taxon>
    </lineage>
</organism>
<proteinExistence type="predicted"/>